<keyword evidence="1" id="KW-0812">Transmembrane</keyword>
<accession>A0A177NSU0</accession>
<feature type="transmembrane region" description="Helical" evidence="1">
    <location>
        <begin position="275"/>
        <end position="295"/>
    </location>
</feature>
<dbReference type="AlphaFoldDB" id="A0A177NSU0"/>
<name>A0A177NSU0_9GAMM</name>
<dbReference type="GO" id="GO:0004222">
    <property type="term" value="F:metalloendopeptidase activity"/>
    <property type="evidence" value="ECO:0007669"/>
    <property type="project" value="InterPro"/>
</dbReference>
<evidence type="ECO:0000259" key="2">
    <source>
        <dbReference type="Pfam" id="PF25973"/>
    </source>
</evidence>
<dbReference type="EMBL" id="LUUK01000114">
    <property type="protein sequence ID" value="OAI20971.1"/>
    <property type="molecule type" value="Genomic_DNA"/>
</dbReference>
<feature type="transmembrane region" description="Helical" evidence="1">
    <location>
        <begin position="208"/>
        <end position="226"/>
    </location>
</feature>
<evidence type="ECO:0000313" key="3">
    <source>
        <dbReference type="EMBL" id="OAI20971.1"/>
    </source>
</evidence>
<feature type="domain" description="CzcB-like barrel-sandwich hybrid" evidence="2">
    <location>
        <begin position="452"/>
        <end position="576"/>
    </location>
</feature>
<feature type="transmembrane region" description="Helical" evidence="1">
    <location>
        <begin position="177"/>
        <end position="196"/>
    </location>
</feature>
<evidence type="ECO:0000313" key="4">
    <source>
        <dbReference type="Proteomes" id="UP000077628"/>
    </source>
</evidence>
<keyword evidence="4" id="KW-1185">Reference proteome</keyword>
<dbReference type="Proteomes" id="UP000077628">
    <property type="component" value="Unassembled WGS sequence"/>
</dbReference>
<organism evidence="3 4">
    <name type="scientific">Methylomonas koyamae</name>
    <dbReference type="NCBI Taxonomy" id="702114"/>
    <lineage>
        <taxon>Bacteria</taxon>
        <taxon>Pseudomonadati</taxon>
        <taxon>Pseudomonadota</taxon>
        <taxon>Gammaproteobacteria</taxon>
        <taxon>Methylococcales</taxon>
        <taxon>Methylococcaceae</taxon>
        <taxon>Methylomonas</taxon>
    </lineage>
</organism>
<sequence length="706" mass="78290">MVADPTALPPLREEIHCLAGPAGFDGAPTWTLHDPANNRFYRIGWPEFEIISRWRLAAPRAIADAIGRETTLAVSAEQVVDLGKFLMTHNLLRAEGPAGLEGLRRQAAASRIGVGEWLLHNYLFFKIPLVRPDAWLARCYPRLAWVYSGRCAALFGLCALLALFLLSRQWDAFLNTFPYFFNWLGLAQWFLALALAKTLHEFGHALTAHRYGCRVPTMGVAFMVMYPMLYTDASEAWKLVSRRQRLAIAGAGVAAELGLAVVAALAWSFLPDGPARGGAFLLATSTWIVTLAINLSPFMRFDGYYLLADWLGVDNLQPRAFAYARWRMRTWLFGLDWPAPEILPPRMARFFAFYAWGTWLYRFFLFLGIAVLVYHFSFKLLGLLLMAVEIGWFIVRPIVSELRVWCSLSGHDIGQGRRLTGLAALLGVAALLLLPWQAYTTAPAMIRAEQYAEIVLPRAGRLESFPVAAGQSVKRGELLARLSSPELDYQALDAGSQGRALAWQLAYQGLRQELLQRRRVLLKELESAAAKQAGTQEQQAELTLSAPFDGVALDVNEALQVGQWLPAGEAMLIVADPGAWLVEAYLAEEDLLPAEQAESGWFYPDDPDAAPVACRVERIDRGGAARIPDALASSYGGELAARPDRQGLQIPERAVYRIVLRPIQTPSRNAFPGVRRGSVRLDTPAVSLLSKAWRRVATVAVRESGF</sequence>
<keyword evidence="1" id="KW-0472">Membrane</keyword>
<protein>
    <recommendedName>
        <fullName evidence="2">CzcB-like barrel-sandwich hybrid domain-containing protein</fullName>
    </recommendedName>
</protein>
<dbReference type="InterPro" id="IPR001193">
    <property type="entry name" value="MBTPS2"/>
</dbReference>
<feature type="transmembrane region" description="Helical" evidence="1">
    <location>
        <begin position="419"/>
        <end position="439"/>
    </location>
</feature>
<dbReference type="SUPFAM" id="SSF111369">
    <property type="entry name" value="HlyD-like secretion proteins"/>
    <property type="match status" value="1"/>
</dbReference>
<dbReference type="InterPro" id="IPR058647">
    <property type="entry name" value="BSH_CzcB-like"/>
</dbReference>
<dbReference type="PANTHER" id="PTHR13325:SF3">
    <property type="entry name" value="MEMBRANE-BOUND TRANSCRIPTION FACTOR SITE-2 PROTEASE"/>
    <property type="match status" value="1"/>
</dbReference>
<keyword evidence="1" id="KW-1133">Transmembrane helix</keyword>
<dbReference type="GO" id="GO:0005737">
    <property type="term" value="C:cytoplasm"/>
    <property type="evidence" value="ECO:0007669"/>
    <property type="project" value="TreeGrafter"/>
</dbReference>
<reference evidence="4" key="1">
    <citation type="submission" date="2016-03" db="EMBL/GenBank/DDBJ databases">
        <authorList>
            <person name="Heylen K."/>
            <person name="De Vos P."/>
            <person name="Vekeman B."/>
        </authorList>
    </citation>
    <scope>NUCLEOTIDE SEQUENCE [LARGE SCALE GENOMIC DNA]</scope>
    <source>
        <strain evidence="4">R-45383</strain>
    </source>
</reference>
<feature type="transmembrane region" description="Helical" evidence="1">
    <location>
        <begin position="380"/>
        <end position="399"/>
    </location>
</feature>
<dbReference type="PANTHER" id="PTHR13325">
    <property type="entry name" value="PROTEASE M50 MEMBRANE-BOUND TRANSCRIPTION FACTOR SITE 2 PROTEASE"/>
    <property type="match status" value="1"/>
</dbReference>
<dbReference type="STRING" id="702114.A1355_23635"/>
<evidence type="ECO:0000256" key="1">
    <source>
        <dbReference type="SAM" id="Phobius"/>
    </source>
</evidence>
<proteinExistence type="predicted"/>
<dbReference type="Pfam" id="PF25973">
    <property type="entry name" value="BSH_CzcB"/>
    <property type="match status" value="1"/>
</dbReference>
<gene>
    <name evidence="3" type="ORF">A1355_23635</name>
</gene>
<feature type="transmembrane region" description="Helical" evidence="1">
    <location>
        <begin position="351"/>
        <end position="374"/>
    </location>
</feature>
<feature type="transmembrane region" description="Helical" evidence="1">
    <location>
        <begin position="246"/>
        <end position="269"/>
    </location>
</feature>
<dbReference type="GO" id="GO:0016020">
    <property type="term" value="C:membrane"/>
    <property type="evidence" value="ECO:0007669"/>
    <property type="project" value="InterPro"/>
</dbReference>
<dbReference type="Gene3D" id="2.40.50.100">
    <property type="match status" value="1"/>
</dbReference>
<feature type="transmembrane region" description="Helical" evidence="1">
    <location>
        <begin position="144"/>
        <end position="165"/>
    </location>
</feature>
<dbReference type="GO" id="GO:0031293">
    <property type="term" value="P:membrane protein intracellular domain proteolysis"/>
    <property type="evidence" value="ECO:0007669"/>
    <property type="project" value="TreeGrafter"/>
</dbReference>
<comment type="caution">
    <text evidence="3">The sequence shown here is derived from an EMBL/GenBank/DDBJ whole genome shotgun (WGS) entry which is preliminary data.</text>
</comment>